<comment type="catalytic activity">
    <reaction evidence="1 12 13">
        <text>Endonucleolytic cleavage to 5'-phosphomonoester.</text>
        <dbReference type="EC" id="3.1.26.4"/>
    </reaction>
</comment>
<evidence type="ECO:0000256" key="11">
    <source>
        <dbReference type="ARBA" id="ARBA00023211"/>
    </source>
</evidence>
<dbReference type="GO" id="GO:0032299">
    <property type="term" value="C:ribonuclease H2 complex"/>
    <property type="evidence" value="ECO:0007669"/>
    <property type="project" value="TreeGrafter"/>
</dbReference>
<organism evidence="15 16">
    <name type="scientific">Candidatus Nomurabacteria bacterium GW2011_GWA2_43_15</name>
    <dbReference type="NCBI Taxonomy" id="1618738"/>
    <lineage>
        <taxon>Bacteria</taxon>
        <taxon>Candidatus Nomuraibacteriota</taxon>
    </lineage>
</organism>
<dbReference type="PATRIC" id="fig|1618738.3.peg.741"/>
<proteinExistence type="inferred from homology"/>
<keyword evidence="7 12" id="KW-0540">Nuclease</keyword>
<comment type="cofactor">
    <cofactor evidence="2">
        <name>Mg(2+)</name>
        <dbReference type="ChEBI" id="CHEBI:18420"/>
    </cofactor>
</comment>
<feature type="binding site" evidence="12">
    <location>
        <position position="124"/>
    </location>
    <ligand>
        <name>a divalent metal cation</name>
        <dbReference type="ChEBI" id="CHEBI:60240"/>
    </ligand>
</feature>
<name>A0A0G1DNZ2_9BACT</name>
<reference evidence="15 16" key="1">
    <citation type="journal article" date="2015" name="Nature">
        <title>rRNA introns, odd ribosomes, and small enigmatic genomes across a large radiation of phyla.</title>
        <authorList>
            <person name="Brown C.T."/>
            <person name="Hug L.A."/>
            <person name="Thomas B.C."/>
            <person name="Sharon I."/>
            <person name="Castelle C.J."/>
            <person name="Singh A."/>
            <person name="Wilkins M.J."/>
            <person name="Williams K.H."/>
            <person name="Banfield J.F."/>
        </authorList>
    </citation>
    <scope>NUCLEOTIDE SEQUENCE [LARGE SCALE GENOMIC DNA]</scope>
</reference>
<evidence type="ECO:0000259" key="14">
    <source>
        <dbReference type="PROSITE" id="PS51975"/>
    </source>
</evidence>
<comment type="subcellular location">
    <subcellularLocation>
        <location evidence="4">Cytoplasm</location>
    </subcellularLocation>
</comment>
<dbReference type="InterPro" id="IPR022898">
    <property type="entry name" value="RNase_HII"/>
</dbReference>
<keyword evidence="10 12" id="KW-0378">Hydrolase</keyword>
<dbReference type="GO" id="GO:0004523">
    <property type="term" value="F:RNA-DNA hybrid ribonuclease activity"/>
    <property type="evidence" value="ECO:0007669"/>
    <property type="project" value="UniProtKB-UniRule"/>
</dbReference>
<comment type="function">
    <text evidence="3 13">Endonuclease that specifically degrades the RNA of RNA-DNA hybrids.</text>
</comment>
<evidence type="ECO:0000256" key="9">
    <source>
        <dbReference type="ARBA" id="ARBA00022759"/>
    </source>
</evidence>
<evidence type="ECO:0000256" key="10">
    <source>
        <dbReference type="ARBA" id="ARBA00022801"/>
    </source>
</evidence>
<dbReference type="PROSITE" id="PS51257">
    <property type="entry name" value="PROKAR_LIPOPROTEIN"/>
    <property type="match status" value="1"/>
</dbReference>
<dbReference type="InterPro" id="IPR012337">
    <property type="entry name" value="RNaseH-like_sf"/>
</dbReference>
<dbReference type="AlphaFoldDB" id="A0A0G1DNZ2"/>
<dbReference type="InterPro" id="IPR001352">
    <property type="entry name" value="RNase_HII/HIII"/>
</dbReference>
<dbReference type="CDD" id="cd07182">
    <property type="entry name" value="RNase_HII_bacteria_HII_like"/>
    <property type="match status" value="1"/>
</dbReference>
<dbReference type="InterPro" id="IPR024567">
    <property type="entry name" value="RNase_HII/HIII_dom"/>
</dbReference>
<evidence type="ECO:0000256" key="5">
    <source>
        <dbReference type="ARBA" id="ARBA00007383"/>
    </source>
</evidence>
<dbReference type="EMBL" id="LCFS01000021">
    <property type="protein sequence ID" value="KKS99369.1"/>
    <property type="molecule type" value="Genomic_DNA"/>
</dbReference>
<keyword evidence="8 12" id="KW-0479">Metal-binding</keyword>
<evidence type="ECO:0000313" key="16">
    <source>
        <dbReference type="Proteomes" id="UP000034646"/>
    </source>
</evidence>
<dbReference type="STRING" id="1618738.UV76_C0021G0011"/>
<dbReference type="PROSITE" id="PS51975">
    <property type="entry name" value="RNASE_H_2"/>
    <property type="match status" value="1"/>
</dbReference>
<dbReference type="GO" id="GO:0003723">
    <property type="term" value="F:RNA binding"/>
    <property type="evidence" value="ECO:0007669"/>
    <property type="project" value="UniProtKB-UniRule"/>
</dbReference>
<keyword evidence="11" id="KW-0464">Manganese</keyword>
<comment type="caution">
    <text evidence="15">The sequence shown here is derived from an EMBL/GenBank/DDBJ whole genome shotgun (WGS) entry which is preliminary data.</text>
</comment>
<feature type="binding site" evidence="12">
    <location>
        <position position="15"/>
    </location>
    <ligand>
        <name>a divalent metal cation</name>
        <dbReference type="ChEBI" id="CHEBI:60240"/>
    </ligand>
</feature>
<evidence type="ECO:0000313" key="15">
    <source>
        <dbReference type="EMBL" id="KKS99369.1"/>
    </source>
</evidence>
<evidence type="ECO:0000256" key="6">
    <source>
        <dbReference type="ARBA" id="ARBA00022490"/>
    </source>
</evidence>
<dbReference type="InterPro" id="IPR036397">
    <property type="entry name" value="RNaseH_sf"/>
</dbReference>
<dbReference type="SUPFAM" id="SSF53098">
    <property type="entry name" value="Ribonuclease H-like"/>
    <property type="match status" value="1"/>
</dbReference>
<gene>
    <name evidence="15" type="ORF">UV76_C0021G0011</name>
</gene>
<evidence type="ECO:0000256" key="7">
    <source>
        <dbReference type="ARBA" id="ARBA00022722"/>
    </source>
</evidence>
<evidence type="ECO:0000256" key="3">
    <source>
        <dbReference type="ARBA" id="ARBA00004065"/>
    </source>
</evidence>
<dbReference type="GO" id="GO:0005737">
    <property type="term" value="C:cytoplasm"/>
    <property type="evidence" value="ECO:0007669"/>
    <property type="project" value="UniProtKB-SubCell"/>
</dbReference>
<feature type="binding site" evidence="12">
    <location>
        <position position="16"/>
    </location>
    <ligand>
        <name>a divalent metal cation</name>
        <dbReference type="ChEBI" id="CHEBI:60240"/>
    </ligand>
</feature>
<dbReference type="PANTHER" id="PTHR10954:SF18">
    <property type="entry name" value="RIBONUCLEASE HII"/>
    <property type="match status" value="1"/>
</dbReference>
<evidence type="ECO:0000256" key="4">
    <source>
        <dbReference type="ARBA" id="ARBA00004496"/>
    </source>
</evidence>
<sequence length="169" mass="18552">MRCLKEGFALVAGCDEAGRGPMAGPVVAAACVLDPATIGKTRVRSRWYARVRDSKMIPETERQTLYVKILENALAHGVGIVSVSEIDELNIHHASLKAMRLAVENLVEQFKKGKDCRKIHLLVDGRFSIPNLSLAGVEVVQTSLVHGDALSLDFRGVHYCKSGERCYYA</sequence>
<evidence type="ECO:0000256" key="2">
    <source>
        <dbReference type="ARBA" id="ARBA00001946"/>
    </source>
</evidence>
<dbReference type="Gene3D" id="3.30.420.10">
    <property type="entry name" value="Ribonuclease H-like superfamily/Ribonuclease H"/>
    <property type="match status" value="1"/>
</dbReference>
<evidence type="ECO:0000256" key="13">
    <source>
        <dbReference type="RuleBase" id="RU003515"/>
    </source>
</evidence>
<evidence type="ECO:0000256" key="1">
    <source>
        <dbReference type="ARBA" id="ARBA00000077"/>
    </source>
</evidence>
<protein>
    <recommendedName>
        <fullName evidence="13">Ribonuclease</fullName>
        <ecNumber evidence="13">3.1.26.4</ecNumber>
    </recommendedName>
</protein>
<evidence type="ECO:0000256" key="8">
    <source>
        <dbReference type="ARBA" id="ARBA00022723"/>
    </source>
</evidence>
<dbReference type="GO" id="GO:0046872">
    <property type="term" value="F:metal ion binding"/>
    <property type="evidence" value="ECO:0007669"/>
    <property type="project" value="UniProtKB-KW"/>
</dbReference>
<dbReference type="PANTHER" id="PTHR10954">
    <property type="entry name" value="RIBONUCLEASE H2 SUBUNIT A"/>
    <property type="match status" value="1"/>
</dbReference>
<dbReference type="GO" id="GO:0043137">
    <property type="term" value="P:DNA replication, removal of RNA primer"/>
    <property type="evidence" value="ECO:0007669"/>
    <property type="project" value="TreeGrafter"/>
</dbReference>
<feature type="domain" description="RNase H type-2" evidence="14">
    <location>
        <begin position="9"/>
        <end position="169"/>
    </location>
</feature>
<dbReference type="Proteomes" id="UP000034646">
    <property type="component" value="Unassembled WGS sequence"/>
</dbReference>
<keyword evidence="6" id="KW-0963">Cytoplasm</keyword>
<dbReference type="GO" id="GO:0006298">
    <property type="term" value="P:mismatch repair"/>
    <property type="evidence" value="ECO:0007669"/>
    <property type="project" value="TreeGrafter"/>
</dbReference>
<dbReference type="Pfam" id="PF01351">
    <property type="entry name" value="RNase_HII"/>
    <property type="match status" value="1"/>
</dbReference>
<comment type="similarity">
    <text evidence="5 13">Belongs to the RNase HII family.</text>
</comment>
<accession>A0A0G1DNZ2</accession>
<keyword evidence="9 12" id="KW-0255">Endonuclease</keyword>
<evidence type="ECO:0000256" key="12">
    <source>
        <dbReference type="PROSITE-ProRule" id="PRU01319"/>
    </source>
</evidence>
<comment type="cofactor">
    <cofactor evidence="12">
        <name>Mn(2+)</name>
        <dbReference type="ChEBI" id="CHEBI:29035"/>
    </cofactor>
    <cofactor evidence="12">
        <name>Mg(2+)</name>
        <dbReference type="ChEBI" id="CHEBI:18420"/>
    </cofactor>
    <text evidence="12">Manganese or magnesium. Binds 1 divalent metal ion per monomer in the absence of substrate. May bind a second metal ion after substrate binding.</text>
</comment>
<dbReference type="EC" id="3.1.26.4" evidence="13"/>